<gene>
    <name evidence="11" type="ORF">SBAD_LOCUS8599</name>
</gene>
<dbReference type="AlphaFoldDB" id="A0A183IYA1"/>
<dbReference type="Pfam" id="PF02738">
    <property type="entry name" value="MoCoBD_1"/>
    <property type="match status" value="1"/>
</dbReference>
<dbReference type="SMART" id="SM01008">
    <property type="entry name" value="Ald_Xan_dh_C"/>
    <property type="match status" value="1"/>
</dbReference>
<dbReference type="InterPro" id="IPR037165">
    <property type="entry name" value="AldOxase/xan_DH_Mopterin-bd_sf"/>
</dbReference>
<dbReference type="PANTHER" id="PTHR45444:SF3">
    <property type="entry name" value="XANTHINE DEHYDROGENASE"/>
    <property type="match status" value="1"/>
</dbReference>
<evidence type="ECO:0000256" key="7">
    <source>
        <dbReference type="ARBA" id="ARBA00023004"/>
    </source>
</evidence>
<dbReference type="InterPro" id="IPR022407">
    <property type="entry name" value="OxRdtase_Mopterin_BS"/>
</dbReference>
<dbReference type="Gene3D" id="3.30.365.10">
    <property type="entry name" value="Aldehyde oxidase/xanthine dehydrogenase, molybdopterin binding domain"/>
    <property type="match status" value="4"/>
</dbReference>
<dbReference type="SUPFAM" id="SSF55447">
    <property type="entry name" value="CO dehydrogenase flavoprotein C-terminal domain-like"/>
    <property type="match status" value="1"/>
</dbReference>
<dbReference type="Proteomes" id="UP000270296">
    <property type="component" value="Unassembled WGS sequence"/>
</dbReference>
<dbReference type="SUPFAM" id="SSF54665">
    <property type="entry name" value="CO dehydrogenase molybdoprotein N-domain-like"/>
    <property type="match status" value="1"/>
</dbReference>
<evidence type="ECO:0000313" key="13">
    <source>
        <dbReference type="WBParaSite" id="SBAD_0000891001-mRNA-1"/>
    </source>
</evidence>
<dbReference type="Pfam" id="PF20256">
    <property type="entry name" value="MoCoBD_2"/>
    <property type="match status" value="1"/>
</dbReference>
<protein>
    <submittedName>
        <fullName evidence="13">Ald_Xan_dh_C domain-containing protein</fullName>
    </submittedName>
</protein>
<dbReference type="Gene3D" id="3.30.390.50">
    <property type="entry name" value="CO dehydrogenase flavoprotein, C-terminal domain"/>
    <property type="match status" value="1"/>
</dbReference>
<comment type="cofactor">
    <cofactor evidence="9">
        <name>[2Fe-2S] cluster</name>
        <dbReference type="ChEBI" id="CHEBI:190135"/>
    </cofactor>
</comment>
<dbReference type="InterPro" id="IPR036683">
    <property type="entry name" value="CO_DH_flav_C_dom_sf"/>
</dbReference>
<evidence type="ECO:0000256" key="3">
    <source>
        <dbReference type="ARBA" id="ARBA00022505"/>
    </source>
</evidence>
<dbReference type="InterPro" id="IPR036856">
    <property type="entry name" value="Ald_Oxase/Xan_DH_a/b_sf"/>
</dbReference>
<evidence type="ECO:0000256" key="4">
    <source>
        <dbReference type="ARBA" id="ARBA00022714"/>
    </source>
</evidence>
<evidence type="ECO:0000313" key="11">
    <source>
        <dbReference type="EMBL" id="VDP18129.1"/>
    </source>
</evidence>
<sequence>MGEMMNRVWNAELFKRTCSSLISELSLLPGTIGGMERFRMSLCLTFFYKFYLAVTQNICRELNIPCSSEDITAEAQRTHRMLATQFFEEEPIETCSNDKVGKAINHLAAGLQVSGEATYCDDLDTSNALHMAFVLSRRAHAKVIWVDTKEALSVDGVVAYVDHHDIPSDGSNLFGVAGDQLVFAVDEVVVFFGQIIGAIVASDRGIAKRACTLVKVTYENLPVILTVENAIENNSFLEGGNRVCRGRVAPAFSQSDFTLEGEVKIGGQEHFYFETQSCIVTPCENDELEVVSSTQNASEMQVMISKILAIAQHKISVKVKRIGGGFGGKETSSLVVALPVAVAARKLMRPVSCVLERFDDMVMTGTRHPCLGRYKMGFEATGKFSAYNLQFFANCGSWYDLSCGVTNRALMHSDNCYNFPNFYTSTKLCRTNFQPCTAFRGFGAPQAMFMLEHCITDVAYTLNIRPEKVRKINLYDEGDRTPWGEAMKKCKIRSCWTECMNMSKFHDRINDVENFNRNHISKKRGICVIPTKFGIAFGVKFMNQAGAQVNIYLDGSVIINHGGIEMGQGLHTKIVQIATRVLNVPPEMIHIKETSTLTVPNTSPSAASASSDLNGMAVKNACEVLVERLRFYMEKDPNNCWSSWVQAAYEDRVSLSASGFYKYDFDGYDYEKQIGSPFHYYVYGVACTEVEIDCLTGSHEVIRTDIVMDIGRSLNPAVDIGQIEGAFIQGYGLCTMEEIKVSPTGVVYTRGPGTYKIPSAADIPQQFNVKLLKNSDNDFAIYSSKAVGEPPLFLGLSVYFAIKDAIRCAREQEGLTGPFRLDSPASCERIRLACTDKLLEMVLLFAVCLQVDQ</sequence>
<keyword evidence="5" id="KW-0479">Metal-binding</keyword>
<evidence type="ECO:0000313" key="12">
    <source>
        <dbReference type="Proteomes" id="UP000270296"/>
    </source>
</evidence>
<dbReference type="WBParaSite" id="SBAD_0000891001-mRNA-1">
    <property type="protein sequence ID" value="SBAD_0000891001-mRNA-1"/>
    <property type="gene ID" value="SBAD_0000891001"/>
</dbReference>
<accession>A0A183IYA1</accession>
<dbReference type="SUPFAM" id="SSF56003">
    <property type="entry name" value="Molybdenum cofactor-binding domain"/>
    <property type="match status" value="1"/>
</dbReference>
<feature type="domain" description="Aldehyde oxidase/xanthine dehydrogenase a/b hammerhead" evidence="10">
    <location>
        <begin position="114"/>
        <end position="222"/>
    </location>
</feature>
<keyword evidence="6" id="KW-0560">Oxidoreductase</keyword>
<reference evidence="11 12" key="2">
    <citation type="submission" date="2018-11" db="EMBL/GenBank/DDBJ databases">
        <authorList>
            <consortium name="Pathogen Informatics"/>
        </authorList>
    </citation>
    <scope>NUCLEOTIDE SEQUENCE [LARGE SCALE GENOMIC DNA]</scope>
</reference>
<dbReference type="InterPro" id="IPR008274">
    <property type="entry name" value="AldOxase/xan_DH_MoCoBD1"/>
</dbReference>
<keyword evidence="4" id="KW-0001">2Fe-2S</keyword>
<dbReference type="PANTHER" id="PTHR45444">
    <property type="entry name" value="XANTHINE DEHYDROGENASE"/>
    <property type="match status" value="1"/>
</dbReference>
<evidence type="ECO:0000259" key="10">
    <source>
        <dbReference type="SMART" id="SM01008"/>
    </source>
</evidence>
<dbReference type="GO" id="GO:0051537">
    <property type="term" value="F:2 iron, 2 sulfur cluster binding"/>
    <property type="evidence" value="ECO:0007669"/>
    <property type="project" value="UniProtKB-KW"/>
</dbReference>
<keyword evidence="7" id="KW-0408">Iron</keyword>
<dbReference type="GO" id="GO:0005506">
    <property type="term" value="F:iron ion binding"/>
    <property type="evidence" value="ECO:0007669"/>
    <property type="project" value="InterPro"/>
</dbReference>
<dbReference type="FunFam" id="3.30.365.10:FF:000004">
    <property type="entry name" value="Xanthine dehydrogenase oxidase"/>
    <property type="match status" value="1"/>
</dbReference>
<keyword evidence="8" id="KW-0411">Iron-sulfur</keyword>
<dbReference type="InterPro" id="IPR016208">
    <property type="entry name" value="Ald_Oxase/xanthine_DH-like"/>
</dbReference>
<evidence type="ECO:0000256" key="8">
    <source>
        <dbReference type="ARBA" id="ARBA00023014"/>
    </source>
</evidence>
<dbReference type="GO" id="GO:0016491">
    <property type="term" value="F:oxidoreductase activity"/>
    <property type="evidence" value="ECO:0007669"/>
    <property type="project" value="UniProtKB-KW"/>
</dbReference>
<reference evidence="13" key="1">
    <citation type="submission" date="2016-06" db="UniProtKB">
        <authorList>
            <consortium name="WormBaseParasite"/>
        </authorList>
    </citation>
    <scope>IDENTIFICATION</scope>
</reference>
<dbReference type="Pfam" id="PF01315">
    <property type="entry name" value="Ald_Xan_dh_C"/>
    <property type="match status" value="1"/>
</dbReference>
<evidence type="ECO:0000256" key="5">
    <source>
        <dbReference type="ARBA" id="ARBA00022723"/>
    </source>
</evidence>
<evidence type="ECO:0000256" key="2">
    <source>
        <dbReference type="ARBA" id="ARBA00006849"/>
    </source>
</evidence>
<dbReference type="EMBL" id="UZAM01011771">
    <property type="protein sequence ID" value="VDP18129.1"/>
    <property type="molecule type" value="Genomic_DNA"/>
</dbReference>
<dbReference type="OrthoDB" id="8300278at2759"/>
<dbReference type="InterPro" id="IPR000674">
    <property type="entry name" value="Ald_Oxase/Xan_DH_a/b"/>
</dbReference>
<comment type="similarity">
    <text evidence="2">Belongs to the xanthine dehydrogenase family.</text>
</comment>
<name>A0A183IYA1_9BILA</name>
<evidence type="ECO:0000256" key="1">
    <source>
        <dbReference type="ARBA" id="ARBA00001924"/>
    </source>
</evidence>
<dbReference type="FunFam" id="3.30.365.10:FF:000001">
    <property type="entry name" value="Xanthine dehydrogenase oxidase"/>
    <property type="match status" value="1"/>
</dbReference>
<evidence type="ECO:0000256" key="6">
    <source>
        <dbReference type="ARBA" id="ARBA00023002"/>
    </source>
</evidence>
<organism evidence="13">
    <name type="scientific">Soboliphyme baturini</name>
    <dbReference type="NCBI Taxonomy" id="241478"/>
    <lineage>
        <taxon>Eukaryota</taxon>
        <taxon>Metazoa</taxon>
        <taxon>Ecdysozoa</taxon>
        <taxon>Nematoda</taxon>
        <taxon>Enoplea</taxon>
        <taxon>Dorylaimia</taxon>
        <taxon>Dioctophymatida</taxon>
        <taxon>Dioctophymatoidea</taxon>
        <taxon>Soboliphymatidae</taxon>
        <taxon>Soboliphyme</taxon>
    </lineage>
</organism>
<keyword evidence="12" id="KW-1185">Reference proteome</keyword>
<keyword evidence="3" id="KW-0500">Molybdenum</keyword>
<comment type="cofactor">
    <cofactor evidence="1">
        <name>Mo-molybdopterin</name>
        <dbReference type="ChEBI" id="CHEBI:71302"/>
    </cofactor>
</comment>
<dbReference type="PROSITE" id="PS00559">
    <property type="entry name" value="MOLYBDOPTERIN_EUK"/>
    <property type="match status" value="1"/>
</dbReference>
<evidence type="ECO:0000256" key="9">
    <source>
        <dbReference type="ARBA" id="ARBA00034078"/>
    </source>
</evidence>
<dbReference type="GO" id="GO:0043546">
    <property type="term" value="F:molybdopterin cofactor binding"/>
    <property type="evidence" value="ECO:0007669"/>
    <property type="project" value="InterPro"/>
</dbReference>
<dbReference type="Gene3D" id="3.90.1170.50">
    <property type="entry name" value="Aldehyde oxidase/xanthine dehydrogenase, a/b hammerhead"/>
    <property type="match status" value="1"/>
</dbReference>
<dbReference type="InterPro" id="IPR046867">
    <property type="entry name" value="AldOxase/xan_DH_MoCoBD2"/>
</dbReference>
<proteinExistence type="inferred from homology"/>